<dbReference type="PANTHER" id="PTHR10887:SF538">
    <property type="entry name" value="HELICASE MAGATAMA 3-RELATED"/>
    <property type="match status" value="1"/>
</dbReference>
<dbReference type="SUPFAM" id="SSF52540">
    <property type="entry name" value="P-loop containing nucleoside triphosphate hydrolases"/>
    <property type="match status" value="1"/>
</dbReference>
<dbReference type="GO" id="GO:0004386">
    <property type="term" value="F:helicase activity"/>
    <property type="evidence" value="ECO:0007669"/>
    <property type="project" value="InterPro"/>
</dbReference>
<dbReference type="PANTHER" id="PTHR10887">
    <property type="entry name" value="DNA2/NAM7 HELICASE FAMILY"/>
    <property type="match status" value="1"/>
</dbReference>
<evidence type="ECO:0000259" key="1">
    <source>
        <dbReference type="Pfam" id="PF13086"/>
    </source>
</evidence>
<feature type="non-terminal residue" evidence="2">
    <location>
        <position position="1"/>
    </location>
</feature>
<dbReference type="GO" id="GO:0016787">
    <property type="term" value="F:hydrolase activity"/>
    <property type="evidence" value="ECO:0007669"/>
    <property type="project" value="UniProtKB-KW"/>
</dbReference>
<dbReference type="EMBL" id="JABWDY010022492">
    <property type="protein sequence ID" value="KAF5191684.1"/>
    <property type="molecule type" value="Genomic_DNA"/>
</dbReference>
<protein>
    <submittedName>
        <fullName evidence="2">P-loop containing nucleoside triphosphate hydrolases superfamily protein</fullName>
    </submittedName>
</protein>
<dbReference type="InterPro" id="IPR045055">
    <property type="entry name" value="DNA2/NAM7-like"/>
</dbReference>
<dbReference type="Proteomes" id="UP000554482">
    <property type="component" value="Unassembled WGS sequence"/>
</dbReference>
<organism evidence="2 3">
    <name type="scientific">Thalictrum thalictroides</name>
    <name type="common">Rue-anemone</name>
    <name type="synonym">Anemone thalictroides</name>
    <dbReference type="NCBI Taxonomy" id="46969"/>
    <lineage>
        <taxon>Eukaryota</taxon>
        <taxon>Viridiplantae</taxon>
        <taxon>Streptophyta</taxon>
        <taxon>Embryophyta</taxon>
        <taxon>Tracheophyta</taxon>
        <taxon>Spermatophyta</taxon>
        <taxon>Magnoliopsida</taxon>
        <taxon>Ranunculales</taxon>
        <taxon>Ranunculaceae</taxon>
        <taxon>Thalictroideae</taxon>
        <taxon>Thalictrum</taxon>
    </lineage>
</organism>
<feature type="domain" description="DNA2/NAM7 helicase helicase" evidence="1">
    <location>
        <begin position="56"/>
        <end position="96"/>
    </location>
</feature>
<keyword evidence="2" id="KW-0378">Hydrolase</keyword>
<dbReference type="Gene3D" id="3.40.50.300">
    <property type="entry name" value="P-loop containing nucleotide triphosphate hydrolases"/>
    <property type="match status" value="1"/>
</dbReference>
<keyword evidence="3" id="KW-1185">Reference proteome</keyword>
<accession>A0A7J6W2T1</accession>
<dbReference type="OrthoDB" id="6513042at2759"/>
<dbReference type="AlphaFoldDB" id="A0A7J6W2T1"/>
<dbReference type="Pfam" id="PF13086">
    <property type="entry name" value="AAA_11"/>
    <property type="match status" value="1"/>
</dbReference>
<feature type="non-terminal residue" evidence="2">
    <location>
        <position position="104"/>
    </location>
</feature>
<evidence type="ECO:0000313" key="2">
    <source>
        <dbReference type="EMBL" id="KAF5191684.1"/>
    </source>
</evidence>
<dbReference type="InterPro" id="IPR041677">
    <property type="entry name" value="DNA2/NAM7_AAA_11"/>
</dbReference>
<sequence length="104" mass="11312">IASLSTIIREYVGLWSICSLPFKELILSAAEKDSNSEDRSLKIAGPLVKLLEESHNPSQFNAIRESLLRKTFVLIQGPPGTGKTQTILGLLSAILHSTPARVQS</sequence>
<proteinExistence type="predicted"/>
<name>A0A7J6W2T1_THATH</name>
<comment type="caution">
    <text evidence="2">The sequence shown here is derived from an EMBL/GenBank/DDBJ whole genome shotgun (WGS) entry which is preliminary data.</text>
</comment>
<gene>
    <name evidence="2" type="ORF">FRX31_018729</name>
</gene>
<evidence type="ECO:0000313" key="3">
    <source>
        <dbReference type="Proteomes" id="UP000554482"/>
    </source>
</evidence>
<reference evidence="2 3" key="1">
    <citation type="submission" date="2020-06" db="EMBL/GenBank/DDBJ databases">
        <title>Transcriptomic and genomic resources for Thalictrum thalictroides and T. hernandezii: Facilitating candidate gene discovery in an emerging model plant lineage.</title>
        <authorList>
            <person name="Arias T."/>
            <person name="Riano-Pachon D.M."/>
            <person name="Di Stilio V.S."/>
        </authorList>
    </citation>
    <scope>NUCLEOTIDE SEQUENCE [LARGE SCALE GENOMIC DNA]</scope>
    <source>
        <strain evidence="3">cv. WT478/WT964</strain>
        <tissue evidence="2">Leaves</tissue>
    </source>
</reference>
<dbReference type="InterPro" id="IPR027417">
    <property type="entry name" value="P-loop_NTPase"/>
</dbReference>